<dbReference type="PRINTS" id="PR00260">
    <property type="entry name" value="CHEMTRNSDUCR"/>
</dbReference>
<dbReference type="Proteomes" id="UP000823921">
    <property type="component" value="Unassembled WGS sequence"/>
</dbReference>
<dbReference type="InterPro" id="IPR004089">
    <property type="entry name" value="MCPsignal_dom"/>
</dbReference>
<evidence type="ECO:0000256" key="8">
    <source>
        <dbReference type="PROSITE-ProRule" id="PRU00284"/>
    </source>
</evidence>
<dbReference type="Gene3D" id="3.30.450.20">
    <property type="entry name" value="PAS domain"/>
    <property type="match status" value="1"/>
</dbReference>
<evidence type="ECO:0000256" key="6">
    <source>
        <dbReference type="ARBA" id="ARBA00023136"/>
    </source>
</evidence>
<evidence type="ECO:0000256" key="1">
    <source>
        <dbReference type="ARBA" id="ARBA00004651"/>
    </source>
</evidence>
<feature type="domain" description="Methyl-accepting transducer" evidence="10">
    <location>
        <begin position="411"/>
        <end position="640"/>
    </location>
</feature>
<dbReference type="AlphaFoldDB" id="A0A9D2MKY6"/>
<dbReference type="Pfam" id="PF02743">
    <property type="entry name" value="dCache_1"/>
    <property type="match status" value="1"/>
</dbReference>
<dbReference type="SUPFAM" id="SSF58104">
    <property type="entry name" value="Methyl-accepting chemotaxis protein (MCP) signaling domain"/>
    <property type="match status" value="1"/>
</dbReference>
<dbReference type="SMART" id="SM00283">
    <property type="entry name" value="MA"/>
    <property type="match status" value="1"/>
</dbReference>
<dbReference type="SUPFAM" id="SSF103190">
    <property type="entry name" value="Sensory domain-like"/>
    <property type="match status" value="1"/>
</dbReference>
<organism evidence="12 13">
    <name type="scientific">Candidatus Flavonifractor intestinigallinarum</name>
    <dbReference type="NCBI Taxonomy" id="2838586"/>
    <lineage>
        <taxon>Bacteria</taxon>
        <taxon>Bacillati</taxon>
        <taxon>Bacillota</taxon>
        <taxon>Clostridia</taxon>
        <taxon>Eubacteriales</taxon>
        <taxon>Oscillospiraceae</taxon>
        <taxon>Flavonifractor</taxon>
    </lineage>
</organism>
<evidence type="ECO:0000259" key="10">
    <source>
        <dbReference type="PROSITE" id="PS50111"/>
    </source>
</evidence>
<evidence type="ECO:0000313" key="12">
    <source>
        <dbReference type="EMBL" id="HJB80077.1"/>
    </source>
</evidence>
<dbReference type="Gene3D" id="1.10.287.950">
    <property type="entry name" value="Methyl-accepting chemotaxis protein"/>
    <property type="match status" value="1"/>
</dbReference>
<reference evidence="12" key="2">
    <citation type="submission" date="2021-04" db="EMBL/GenBank/DDBJ databases">
        <authorList>
            <person name="Gilroy R."/>
        </authorList>
    </citation>
    <scope>NUCLEOTIDE SEQUENCE</scope>
    <source>
        <strain evidence="12">CHK192-8294</strain>
    </source>
</reference>
<feature type="transmembrane region" description="Helical" evidence="9">
    <location>
        <begin position="283"/>
        <end position="304"/>
    </location>
</feature>
<dbReference type="CDD" id="cd06225">
    <property type="entry name" value="HAMP"/>
    <property type="match status" value="1"/>
</dbReference>
<gene>
    <name evidence="12" type="ORF">H9712_03740</name>
</gene>
<evidence type="ECO:0000256" key="4">
    <source>
        <dbReference type="ARBA" id="ARBA00022692"/>
    </source>
</evidence>
<dbReference type="InterPro" id="IPR004090">
    <property type="entry name" value="Chemotax_Me-accpt_rcpt"/>
</dbReference>
<evidence type="ECO:0000256" key="2">
    <source>
        <dbReference type="ARBA" id="ARBA00022475"/>
    </source>
</evidence>
<keyword evidence="5 9" id="KW-1133">Transmembrane helix</keyword>
<dbReference type="InterPro" id="IPR029151">
    <property type="entry name" value="Sensor-like_sf"/>
</dbReference>
<dbReference type="PANTHER" id="PTHR43531">
    <property type="entry name" value="PROTEIN ICFG"/>
    <property type="match status" value="1"/>
</dbReference>
<dbReference type="GO" id="GO:0005886">
    <property type="term" value="C:plasma membrane"/>
    <property type="evidence" value="ECO:0007669"/>
    <property type="project" value="UniProtKB-SubCell"/>
</dbReference>
<evidence type="ECO:0000256" key="5">
    <source>
        <dbReference type="ARBA" id="ARBA00022989"/>
    </source>
</evidence>
<dbReference type="CDD" id="cd12912">
    <property type="entry name" value="PDC2_MCP_like"/>
    <property type="match status" value="1"/>
</dbReference>
<sequence>MKSIRQKLLVSFLALAGAAAIVCGGVGIVMSYFSSQSVLKQTMSVVAEQTAEHVSYQLQSYTNAVQALGMVPTLSDPETPVSEKQALVNSWATNYDMERGNLLSATGDSAFDGNNYSDREYFQKAMEGNVWISTPTVSKVTGELSIMVAAPLWQDGIQGGQIVGVVYFVPNETFLNDIVTSIKVSENGTAYMLDKNGNTIAHKDIEKVRDQENSVEDAKTDSSLGELAALETKMVAGESGFGEYSYGGVTKYLAYAPVAGTDGWSLGVTAYISDFMASTYRNIVIIAILVILVIISSVLISIRIANGLGKPIRACVQRIQLLQEGDLSSPVPDFHRKDEIGLLTDATEQITYVLRGIVEDIGYLLNEMSHGNLNARSRQPDLYVGDMQAVLETLRALERGLSDTMSQIHTAAEQVSSGAEQVSSGAQALAQGATEQASAVEELSATISDISHSASENAEAAKQSQEKSNRAGAQVMASNEKMGELKQAMADIFKGHQEIGQIIEAIENIAFQTNILALNAAVEAARAGSAGKGFAVVADEVRSLASKSDQAAKQTKEMIEHSMQNVERGSVLTDEVSNALDQTMVYAKEAVQLMNQVTENIVAETDSIQQVSEGTGQISSVVQTNSATAEESAAASEELSGQSSLLKDLVGRFTLRQDDFNSFTEQ</sequence>
<dbReference type="InterPro" id="IPR033479">
    <property type="entry name" value="dCache_1"/>
</dbReference>
<dbReference type="InterPro" id="IPR051310">
    <property type="entry name" value="MCP_chemotaxis"/>
</dbReference>
<evidence type="ECO:0000313" key="13">
    <source>
        <dbReference type="Proteomes" id="UP000823921"/>
    </source>
</evidence>
<dbReference type="CDD" id="cd12914">
    <property type="entry name" value="PDC1_DGC_like"/>
    <property type="match status" value="1"/>
</dbReference>
<dbReference type="PROSITE" id="PS50111">
    <property type="entry name" value="CHEMOTAXIS_TRANSDUC_2"/>
    <property type="match status" value="1"/>
</dbReference>
<dbReference type="Pfam" id="PF00015">
    <property type="entry name" value="MCPsignal"/>
    <property type="match status" value="1"/>
</dbReference>
<dbReference type="InterPro" id="IPR003660">
    <property type="entry name" value="HAMP_dom"/>
</dbReference>
<dbReference type="GO" id="GO:0004888">
    <property type="term" value="F:transmembrane signaling receptor activity"/>
    <property type="evidence" value="ECO:0007669"/>
    <property type="project" value="InterPro"/>
</dbReference>
<comment type="similarity">
    <text evidence="7">Belongs to the methyl-accepting chemotaxis (MCP) protein family.</text>
</comment>
<dbReference type="GO" id="GO:0006935">
    <property type="term" value="P:chemotaxis"/>
    <property type="evidence" value="ECO:0007669"/>
    <property type="project" value="UniProtKB-KW"/>
</dbReference>
<comment type="subcellular location">
    <subcellularLocation>
        <location evidence="1">Cell membrane</location>
        <topology evidence="1">Multi-pass membrane protein</topology>
    </subcellularLocation>
</comment>
<feature type="domain" description="HAMP" evidence="11">
    <location>
        <begin position="306"/>
        <end position="359"/>
    </location>
</feature>
<reference evidence="12" key="1">
    <citation type="journal article" date="2021" name="PeerJ">
        <title>Extensive microbial diversity within the chicken gut microbiome revealed by metagenomics and culture.</title>
        <authorList>
            <person name="Gilroy R."/>
            <person name="Ravi A."/>
            <person name="Getino M."/>
            <person name="Pursley I."/>
            <person name="Horton D.L."/>
            <person name="Alikhan N.F."/>
            <person name="Baker D."/>
            <person name="Gharbi K."/>
            <person name="Hall N."/>
            <person name="Watson M."/>
            <person name="Adriaenssens E.M."/>
            <person name="Foster-Nyarko E."/>
            <person name="Jarju S."/>
            <person name="Secka A."/>
            <person name="Antonio M."/>
            <person name="Oren A."/>
            <person name="Chaudhuri R.R."/>
            <person name="La Ragione R."/>
            <person name="Hildebrand F."/>
            <person name="Pallen M.J."/>
        </authorList>
    </citation>
    <scope>NUCLEOTIDE SEQUENCE</scope>
    <source>
        <strain evidence="12">CHK192-8294</strain>
    </source>
</reference>
<evidence type="ECO:0000256" key="9">
    <source>
        <dbReference type="SAM" id="Phobius"/>
    </source>
</evidence>
<keyword evidence="2" id="KW-1003">Cell membrane</keyword>
<dbReference type="Pfam" id="PF00672">
    <property type="entry name" value="HAMP"/>
    <property type="match status" value="1"/>
</dbReference>
<protein>
    <submittedName>
        <fullName evidence="12">HAMP domain-containing protein</fullName>
    </submittedName>
</protein>
<accession>A0A9D2MKY6</accession>
<name>A0A9D2MKY6_9FIRM</name>
<dbReference type="PROSITE" id="PS50885">
    <property type="entry name" value="HAMP"/>
    <property type="match status" value="1"/>
</dbReference>
<keyword evidence="8" id="KW-0807">Transducer</keyword>
<dbReference type="PANTHER" id="PTHR43531:SF11">
    <property type="entry name" value="METHYL-ACCEPTING CHEMOTAXIS PROTEIN 3"/>
    <property type="match status" value="1"/>
</dbReference>
<keyword evidence="6 9" id="KW-0472">Membrane</keyword>
<keyword evidence="3" id="KW-0145">Chemotaxis</keyword>
<dbReference type="Gene3D" id="6.10.340.10">
    <property type="match status" value="1"/>
</dbReference>
<evidence type="ECO:0000256" key="3">
    <source>
        <dbReference type="ARBA" id="ARBA00022500"/>
    </source>
</evidence>
<evidence type="ECO:0000256" key="7">
    <source>
        <dbReference type="ARBA" id="ARBA00029447"/>
    </source>
</evidence>
<dbReference type="EMBL" id="DWXO01000037">
    <property type="protein sequence ID" value="HJB80077.1"/>
    <property type="molecule type" value="Genomic_DNA"/>
</dbReference>
<keyword evidence="4 9" id="KW-0812">Transmembrane</keyword>
<proteinExistence type="inferred from homology"/>
<dbReference type="CDD" id="cd11386">
    <property type="entry name" value="MCP_signal"/>
    <property type="match status" value="1"/>
</dbReference>
<dbReference type="GO" id="GO:0007165">
    <property type="term" value="P:signal transduction"/>
    <property type="evidence" value="ECO:0007669"/>
    <property type="project" value="UniProtKB-KW"/>
</dbReference>
<evidence type="ECO:0000259" key="11">
    <source>
        <dbReference type="PROSITE" id="PS50885"/>
    </source>
</evidence>
<comment type="caution">
    <text evidence="12">The sequence shown here is derived from an EMBL/GenBank/DDBJ whole genome shotgun (WGS) entry which is preliminary data.</text>
</comment>